<name>N1UV60_9MICC</name>
<feature type="non-terminal residue" evidence="2">
    <location>
        <position position="48"/>
    </location>
</feature>
<keyword evidence="3" id="KW-1185">Reference proteome</keyword>
<sequence length="48" mass="4818">MSAPNRKGMGLGDALLVWLAIGFILVFGGGTYTAAHLGSRLAGTGAAR</sequence>
<organism evidence="2 3">
    <name type="scientific">Arthrobacter crystallopoietes BAB-32</name>
    <dbReference type="NCBI Taxonomy" id="1246476"/>
    <lineage>
        <taxon>Bacteria</taxon>
        <taxon>Bacillati</taxon>
        <taxon>Actinomycetota</taxon>
        <taxon>Actinomycetes</taxon>
        <taxon>Micrococcales</taxon>
        <taxon>Micrococcaceae</taxon>
        <taxon>Crystallibacter</taxon>
    </lineage>
</organism>
<dbReference type="AlphaFoldDB" id="N1UV60"/>
<protein>
    <submittedName>
        <fullName evidence="2">Conjugative transfer gene complex protein</fullName>
    </submittedName>
</protein>
<reference evidence="2 3" key="1">
    <citation type="journal article" date="2013" name="Genome Announc.">
        <title>Draft Genome Sequence of Arthrobacter crystallopoietes Strain BAB-32, Revealing Genes for Bioremediation.</title>
        <authorList>
            <person name="Joshi M.N."/>
            <person name="Pandit A.S."/>
            <person name="Sharma A."/>
            <person name="Pandya R.V."/>
            <person name="Desai S.M."/>
            <person name="Saxena A.K."/>
            <person name="Bagatharia S.B."/>
        </authorList>
    </citation>
    <scope>NUCLEOTIDE SEQUENCE [LARGE SCALE GENOMIC DNA]</scope>
    <source>
        <strain evidence="2 3">BAB-32</strain>
    </source>
</reference>
<keyword evidence="1" id="KW-0812">Transmembrane</keyword>
<accession>N1UV60</accession>
<dbReference type="Proteomes" id="UP000010729">
    <property type="component" value="Unassembled WGS sequence"/>
</dbReference>
<keyword evidence="1" id="KW-1133">Transmembrane helix</keyword>
<gene>
    <name evidence="2" type="ORF">D477_017536</name>
</gene>
<keyword evidence="1" id="KW-0472">Membrane</keyword>
<evidence type="ECO:0000256" key="1">
    <source>
        <dbReference type="SAM" id="Phobius"/>
    </source>
</evidence>
<proteinExistence type="predicted"/>
<dbReference type="EMBL" id="ANPE02000218">
    <property type="protein sequence ID" value="EMY32940.1"/>
    <property type="molecule type" value="Genomic_DNA"/>
</dbReference>
<evidence type="ECO:0000313" key="2">
    <source>
        <dbReference type="EMBL" id="EMY32940.1"/>
    </source>
</evidence>
<comment type="caution">
    <text evidence="2">The sequence shown here is derived from an EMBL/GenBank/DDBJ whole genome shotgun (WGS) entry which is preliminary data.</text>
</comment>
<evidence type="ECO:0000313" key="3">
    <source>
        <dbReference type="Proteomes" id="UP000010729"/>
    </source>
</evidence>
<feature type="transmembrane region" description="Helical" evidence="1">
    <location>
        <begin position="15"/>
        <end position="35"/>
    </location>
</feature>